<dbReference type="EMBL" id="QGLF01000005">
    <property type="protein sequence ID" value="PWR18993.1"/>
    <property type="molecule type" value="Genomic_DNA"/>
</dbReference>
<organism evidence="1 2">
    <name type="scientific">Zavarzinia compransoris</name>
    <dbReference type="NCBI Taxonomy" id="1264899"/>
    <lineage>
        <taxon>Bacteria</taxon>
        <taxon>Pseudomonadati</taxon>
        <taxon>Pseudomonadota</taxon>
        <taxon>Alphaproteobacteria</taxon>
        <taxon>Rhodospirillales</taxon>
        <taxon>Zavarziniaceae</taxon>
        <taxon>Zavarzinia</taxon>
    </lineage>
</organism>
<dbReference type="RefSeq" id="WP_109922679.1">
    <property type="nucleotide sequence ID" value="NZ_QGLF01000005.1"/>
</dbReference>
<proteinExistence type="predicted"/>
<sequence length="219" mass="24074">MTIDDIVKQRAAALLHTFRYDWPPSVEAEDVRALDKLTFFPDAFGPGAVSGQLDRRSIANVVIMAGSDRPHDASLWVRASYRDYRGAYIAFLKKIYGLTVTPQDLAPYDVDHLLNRARAGGGGKTMLRIEAVRRSTNRQWGALIEKLAASDKIAGNRRTSRLMSYLIAGKVADCAPPAGLDDRAGREQLAVALSSRGLNPDEVRKGLDNMLGHIARNQT</sequence>
<protein>
    <submittedName>
        <fullName evidence="1">Uncharacterized protein</fullName>
    </submittedName>
</protein>
<name>A0A317E0V0_9PROT</name>
<evidence type="ECO:0000313" key="1">
    <source>
        <dbReference type="EMBL" id="PWR18993.1"/>
    </source>
</evidence>
<dbReference type="Proteomes" id="UP000246077">
    <property type="component" value="Unassembled WGS sequence"/>
</dbReference>
<dbReference type="OrthoDB" id="7375712at2"/>
<dbReference type="AlphaFoldDB" id="A0A317E0V0"/>
<gene>
    <name evidence="1" type="ORF">DKG75_18675</name>
</gene>
<keyword evidence="2" id="KW-1185">Reference proteome</keyword>
<comment type="caution">
    <text evidence="1">The sequence shown here is derived from an EMBL/GenBank/DDBJ whole genome shotgun (WGS) entry which is preliminary data.</text>
</comment>
<accession>A0A317E0V0</accession>
<evidence type="ECO:0000313" key="2">
    <source>
        <dbReference type="Proteomes" id="UP000246077"/>
    </source>
</evidence>
<reference evidence="2" key="1">
    <citation type="submission" date="2018-05" db="EMBL/GenBank/DDBJ databases">
        <title>Zavarzinia sp. HR-AS.</title>
        <authorList>
            <person name="Lee Y."/>
            <person name="Jeon C.O."/>
        </authorList>
    </citation>
    <scope>NUCLEOTIDE SEQUENCE [LARGE SCALE GENOMIC DNA]</scope>
    <source>
        <strain evidence="2">DSM 1231</strain>
    </source>
</reference>